<dbReference type="EMBL" id="CP013070">
    <property type="protein sequence ID" value="APL94107.1"/>
    <property type="molecule type" value="Genomic_DNA"/>
</dbReference>
<protein>
    <submittedName>
        <fullName evidence="1">Uncharacterized protein</fullName>
    </submittedName>
</protein>
<accession>A0A1L5BMV9</accession>
<organism evidence="1 2">
    <name type="scientific">Sphingobium indicum (strain DSM 16412 / CCM 7286 / MTCC 6364 / B90A)</name>
    <dbReference type="NCBI Taxonomy" id="861109"/>
    <lineage>
        <taxon>Bacteria</taxon>
        <taxon>Pseudomonadati</taxon>
        <taxon>Pseudomonadota</taxon>
        <taxon>Alphaproteobacteria</taxon>
        <taxon>Sphingomonadales</taxon>
        <taxon>Sphingomonadaceae</taxon>
        <taxon>Sphingobium</taxon>
    </lineage>
</organism>
<evidence type="ECO:0000313" key="1">
    <source>
        <dbReference type="EMBL" id="APL94107.1"/>
    </source>
</evidence>
<name>A0A1L5BMV9_SPHIB</name>
<dbReference type="Proteomes" id="UP000004550">
    <property type="component" value="Chromosome"/>
</dbReference>
<gene>
    <name evidence="1" type="ORF">SIDU_06075</name>
</gene>
<sequence>MRNGEFAFAPGRDGKNLHEAGRFGCVGLLLGLQRRVALHLESLCGGIQLLGPDRAIVDECGNKAAEDKDKRLIGLWWNGHSESPFAAPVAQGGRA</sequence>
<proteinExistence type="predicted"/>
<reference evidence="1 2" key="1">
    <citation type="journal article" date="2012" name="J. Bacteriol.">
        <title>Genome sequence of Sphingobium indicum B90A, a hexachlorocyclohexane-degrading bacterium.</title>
        <authorList>
            <person name="Anand S."/>
            <person name="Sangwan N."/>
            <person name="Lata P."/>
            <person name="Kaur J."/>
            <person name="Dua A."/>
            <person name="Singh A.K."/>
            <person name="Verma M."/>
            <person name="Kaur J."/>
            <person name="Khurana J.P."/>
            <person name="Khurana P."/>
            <person name="Mathur S."/>
            <person name="Lal R."/>
        </authorList>
    </citation>
    <scope>NUCLEOTIDE SEQUENCE [LARGE SCALE GENOMIC DNA]</scope>
    <source>
        <strain evidence="2">DSM 16412 / CCM 7286 / MTCC 6364 / B90A</strain>
    </source>
</reference>
<dbReference type="KEGG" id="sinb:SIDU_06075"/>
<dbReference type="AlphaFoldDB" id="A0A1L5BMV9"/>
<evidence type="ECO:0000313" key="2">
    <source>
        <dbReference type="Proteomes" id="UP000004550"/>
    </source>
</evidence>
<dbReference type="RefSeq" id="WP_007685932.1">
    <property type="nucleotide sequence ID" value="NZ_CP013070.1"/>
</dbReference>